<evidence type="ECO:0000259" key="2">
    <source>
        <dbReference type="Pfam" id="PF00582"/>
    </source>
</evidence>
<dbReference type="CDD" id="cd00293">
    <property type="entry name" value="USP-like"/>
    <property type="match status" value="1"/>
</dbReference>
<dbReference type="PRINTS" id="PR01438">
    <property type="entry name" value="UNVRSLSTRESS"/>
</dbReference>
<proteinExistence type="inferred from homology"/>
<dbReference type="PANTHER" id="PTHR46268:SF22">
    <property type="entry name" value="SENSOR PROTEIN KDPD-RELATED"/>
    <property type="match status" value="1"/>
</dbReference>
<protein>
    <submittedName>
        <fullName evidence="3">Nucleotide-binding universal stress protein, UspA family</fullName>
    </submittedName>
</protein>
<gene>
    <name evidence="3" type="ORF">SAMN06296052_12438</name>
</gene>
<evidence type="ECO:0000256" key="1">
    <source>
        <dbReference type="ARBA" id="ARBA00008791"/>
    </source>
</evidence>
<name>A0A239JXA1_9BACT</name>
<evidence type="ECO:0000313" key="4">
    <source>
        <dbReference type="Proteomes" id="UP000198432"/>
    </source>
</evidence>
<dbReference type="SUPFAM" id="SSF52402">
    <property type="entry name" value="Adenine nucleotide alpha hydrolases-like"/>
    <property type="match status" value="2"/>
</dbReference>
<keyword evidence="4" id="KW-1185">Reference proteome</keyword>
<dbReference type="InterPro" id="IPR006016">
    <property type="entry name" value="UspA"/>
</dbReference>
<dbReference type="AlphaFoldDB" id="A0A239JXA1"/>
<organism evidence="3 4">
    <name type="scientific">Pontibacter ummariensis</name>
    <dbReference type="NCBI Taxonomy" id="1610492"/>
    <lineage>
        <taxon>Bacteria</taxon>
        <taxon>Pseudomonadati</taxon>
        <taxon>Bacteroidota</taxon>
        <taxon>Cytophagia</taxon>
        <taxon>Cytophagales</taxon>
        <taxon>Hymenobacteraceae</taxon>
        <taxon>Pontibacter</taxon>
    </lineage>
</organism>
<feature type="domain" description="UspA" evidence="2">
    <location>
        <begin position="32"/>
        <end position="179"/>
    </location>
</feature>
<evidence type="ECO:0000313" key="3">
    <source>
        <dbReference type="EMBL" id="SNT10390.1"/>
    </source>
</evidence>
<sequence>MITIIPAGDLRHEEFRIFTGLLYQQISPLIIMKTILCISDFSQTSENAVHYAYELASLLKARLLLFHNVPEHAAAMAAPYEAGSHAALIEQLDERNEYVHKLEETRQRLAYNNPSSQARCEFLIRHGLAKDMLPALIEEEQVDLVVIGNDEADALPEIFTGTVAAGLIENASCPVLVIPEQAAFKPLQKMVVAVGQLGEPYQDLDAVLALALLFRSEVHLLHVLPKENAQANATAQEESYPLASWNAYKNVTYHVLIHDSIEEGISQFTRDNRADMLVLGYHAENPWQHLSQRNLAQDKAYHTYLPVLFAHFERQEP</sequence>
<feature type="domain" description="UspA" evidence="2">
    <location>
        <begin position="188"/>
        <end position="289"/>
    </location>
</feature>
<dbReference type="EMBL" id="FZOQ01000024">
    <property type="protein sequence ID" value="SNT10390.1"/>
    <property type="molecule type" value="Genomic_DNA"/>
</dbReference>
<accession>A0A239JXA1</accession>
<dbReference type="InterPro" id="IPR014729">
    <property type="entry name" value="Rossmann-like_a/b/a_fold"/>
</dbReference>
<dbReference type="InterPro" id="IPR006015">
    <property type="entry name" value="Universal_stress_UspA"/>
</dbReference>
<dbReference type="Pfam" id="PF00582">
    <property type="entry name" value="Usp"/>
    <property type="match status" value="2"/>
</dbReference>
<dbReference type="OrthoDB" id="1522603at2"/>
<comment type="similarity">
    <text evidence="1">Belongs to the universal stress protein A family.</text>
</comment>
<dbReference type="Gene3D" id="3.40.50.620">
    <property type="entry name" value="HUPs"/>
    <property type="match status" value="2"/>
</dbReference>
<dbReference type="Proteomes" id="UP000198432">
    <property type="component" value="Unassembled WGS sequence"/>
</dbReference>
<dbReference type="PANTHER" id="PTHR46268">
    <property type="entry name" value="STRESS RESPONSE PROTEIN NHAX"/>
    <property type="match status" value="1"/>
</dbReference>
<reference evidence="4" key="1">
    <citation type="submission" date="2017-06" db="EMBL/GenBank/DDBJ databases">
        <authorList>
            <person name="Varghese N."/>
            <person name="Submissions S."/>
        </authorList>
    </citation>
    <scope>NUCLEOTIDE SEQUENCE [LARGE SCALE GENOMIC DNA]</scope>
    <source>
        <strain evidence="4">NKM1</strain>
    </source>
</reference>